<evidence type="ECO:0000313" key="1">
    <source>
        <dbReference type="EMBL" id="KAG7458375.1"/>
    </source>
</evidence>
<comment type="caution">
    <text evidence="1">The sequence shown here is derived from an EMBL/GenBank/DDBJ whole genome shotgun (WGS) entry which is preliminary data.</text>
</comment>
<keyword evidence="2" id="KW-1185">Reference proteome</keyword>
<accession>A0AAV6PFN8</accession>
<proteinExistence type="predicted"/>
<feature type="non-terminal residue" evidence="1">
    <location>
        <position position="51"/>
    </location>
</feature>
<protein>
    <submittedName>
        <fullName evidence="1">Uncharacterized protein</fullName>
    </submittedName>
</protein>
<sequence>MFPPDAIYPGVELDIKNEDQVPVLRRNPGPPEPSSYNPDVFLLDRELATYA</sequence>
<reference evidence="1 2" key="1">
    <citation type="journal article" date="2021" name="Sci. Rep.">
        <title>Chromosome anchoring in Senegalese sole (Solea senegalensis) reveals sex-associated markers and genome rearrangements in flatfish.</title>
        <authorList>
            <person name="Guerrero-Cozar I."/>
            <person name="Gomez-Garrido J."/>
            <person name="Berbel C."/>
            <person name="Martinez-Blanch J.F."/>
            <person name="Alioto T."/>
            <person name="Claros M.G."/>
            <person name="Gagnaire P.A."/>
            <person name="Manchado M."/>
        </authorList>
    </citation>
    <scope>NUCLEOTIDE SEQUENCE [LARGE SCALE GENOMIC DNA]</scope>
    <source>
        <strain evidence="1">Sse05_10M</strain>
    </source>
</reference>
<dbReference type="AlphaFoldDB" id="A0AAV6PFN8"/>
<gene>
    <name evidence="1" type="ORF">JOB18_039609</name>
</gene>
<organism evidence="1 2">
    <name type="scientific">Solea senegalensis</name>
    <name type="common">Senegalese sole</name>
    <dbReference type="NCBI Taxonomy" id="28829"/>
    <lineage>
        <taxon>Eukaryota</taxon>
        <taxon>Metazoa</taxon>
        <taxon>Chordata</taxon>
        <taxon>Craniata</taxon>
        <taxon>Vertebrata</taxon>
        <taxon>Euteleostomi</taxon>
        <taxon>Actinopterygii</taxon>
        <taxon>Neopterygii</taxon>
        <taxon>Teleostei</taxon>
        <taxon>Neoteleostei</taxon>
        <taxon>Acanthomorphata</taxon>
        <taxon>Carangaria</taxon>
        <taxon>Pleuronectiformes</taxon>
        <taxon>Pleuronectoidei</taxon>
        <taxon>Soleidae</taxon>
        <taxon>Solea</taxon>
    </lineage>
</organism>
<name>A0AAV6PFN8_SOLSE</name>
<evidence type="ECO:0000313" key="2">
    <source>
        <dbReference type="Proteomes" id="UP000693946"/>
    </source>
</evidence>
<dbReference type="Proteomes" id="UP000693946">
    <property type="component" value="Unassembled WGS sequence"/>
</dbReference>
<dbReference type="EMBL" id="JAGKHQ010001305">
    <property type="protein sequence ID" value="KAG7458375.1"/>
    <property type="molecule type" value="Genomic_DNA"/>
</dbReference>